<evidence type="ECO:0000313" key="1">
    <source>
        <dbReference type="EMBL" id="MFH7595087.1"/>
    </source>
</evidence>
<gene>
    <name evidence="1" type="ORF">WDV06_08250</name>
</gene>
<proteinExistence type="predicted"/>
<protein>
    <submittedName>
        <fullName evidence="1">Uncharacterized protein</fullName>
    </submittedName>
</protein>
<sequence>MALSLVTPAPEPGDVHARLAELGTKVDYLQPALYAGEAARRTATPNHPANTAGTRAYQEHVRAIREEHIRNARWKRLLHDHLELVYNPEKSLAIGVMIGDAATGNARLHPKNLRKRGAATARAAASNDMQLALFSPRMDSDVVRLAPVEASDLKTWFLVSYRVRVGDVVRIHSELSLPRKFKRGFVAKWDQRIPLPVLEMDGIERMDDDGPGEIDIPVDFR</sequence>
<evidence type="ECO:0000313" key="2">
    <source>
        <dbReference type="Proteomes" id="UP001610631"/>
    </source>
</evidence>
<name>A0ABW7P9Q2_9ACTN</name>
<dbReference type="Proteomes" id="UP001610631">
    <property type="component" value="Unassembled WGS sequence"/>
</dbReference>
<organism evidence="1 2">
    <name type="scientific">Streptomyces racemochromogenes</name>
    <dbReference type="NCBI Taxonomy" id="67353"/>
    <lineage>
        <taxon>Bacteria</taxon>
        <taxon>Bacillati</taxon>
        <taxon>Actinomycetota</taxon>
        <taxon>Actinomycetes</taxon>
        <taxon>Kitasatosporales</taxon>
        <taxon>Streptomycetaceae</taxon>
        <taxon>Streptomyces</taxon>
    </lineage>
</organism>
<reference evidence="1 2" key="1">
    <citation type="submission" date="2024-03" db="EMBL/GenBank/DDBJ databases">
        <title>Whole genome sequencing of Streptomyces racemochromogenes, to identify antimicrobial biosynthetic gene clusters.</title>
        <authorList>
            <person name="Suryawanshi P."/>
            <person name="Krishnaraj P.U."/>
            <person name="Arun Y.P."/>
            <person name="Suryawanshi M.P."/>
            <person name="Rakshit O."/>
        </authorList>
    </citation>
    <scope>NUCLEOTIDE SEQUENCE [LARGE SCALE GENOMIC DNA]</scope>
    <source>
        <strain evidence="1 2">AUDT626</strain>
    </source>
</reference>
<dbReference type="RefSeq" id="WP_395508972.1">
    <property type="nucleotide sequence ID" value="NZ_JBBDHD010000014.1"/>
</dbReference>
<accession>A0ABW7P9Q2</accession>
<keyword evidence="2" id="KW-1185">Reference proteome</keyword>
<dbReference type="EMBL" id="JBBDHD010000014">
    <property type="protein sequence ID" value="MFH7595087.1"/>
    <property type="molecule type" value="Genomic_DNA"/>
</dbReference>
<comment type="caution">
    <text evidence="1">The sequence shown here is derived from an EMBL/GenBank/DDBJ whole genome shotgun (WGS) entry which is preliminary data.</text>
</comment>